<keyword evidence="7 21" id="KW-0812">Transmembrane</keyword>
<dbReference type="GO" id="GO:0009252">
    <property type="term" value="P:peptidoglycan biosynthetic process"/>
    <property type="evidence" value="ECO:0007669"/>
    <property type="project" value="UniProtKB-KW"/>
</dbReference>
<evidence type="ECO:0000256" key="14">
    <source>
        <dbReference type="ARBA" id="ARBA00032370"/>
    </source>
</evidence>
<dbReference type="NCBIfam" id="TIGR02614">
    <property type="entry name" value="ftsW"/>
    <property type="match status" value="1"/>
</dbReference>
<reference evidence="22 23" key="1">
    <citation type="submission" date="2019-01" db="EMBL/GenBank/DDBJ databases">
        <title>Lacunisphaera sp. strain TWA-58.</title>
        <authorList>
            <person name="Chen W.-M."/>
        </authorList>
    </citation>
    <scope>NUCLEOTIDE SEQUENCE [LARGE SCALE GENOMIC DNA]</scope>
    <source>
        <strain evidence="22 23">TWA-58</strain>
    </source>
</reference>
<keyword evidence="6" id="KW-0808">Transferase</keyword>
<feature type="transmembrane region" description="Helical" evidence="21">
    <location>
        <begin position="81"/>
        <end position="103"/>
    </location>
</feature>
<feature type="transmembrane region" description="Helical" evidence="21">
    <location>
        <begin position="312"/>
        <end position="332"/>
    </location>
</feature>
<dbReference type="GO" id="GO:0032153">
    <property type="term" value="C:cell division site"/>
    <property type="evidence" value="ECO:0007669"/>
    <property type="project" value="TreeGrafter"/>
</dbReference>
<keyword evidence="8" id="KW-0133">Cell shape</keyword>
<dbReference type="PANTHER" id="PTHR30474">
    <property type="entry name" value="CELL CYCLE PROTEIN"/>
    <property type="match status" value="1"/>
</dbReference>
<keyword evidence="4" id="KW-0132">Cell division</keyword>
<gene>
    <name evidence="22" type="primary">ftsW</name>
    <name evidence="22" type="ORF">ESB00_13470</name>
</gene>
<keyword evidence="3" id="KW-1003">Cell membrane</keyword>
<evidence type="ECO:0000256" key="6">
    <source>
        <dbReference type="ARBA" id="ARBA00022679"/>
    </source>
</evidence>
<evidence type="ECO:0000256" key="1">
    <source>
        <dbReference type="ARBA" id="ARBA00004651"/>
    </source>
</evidence>
<comment type="subcellular location">
    <subcellularLocation>
        <location evidence="1">Cell membrane</location>
        <topology evidence="1">Multi-pass membrane protein</topology>
    </subcellularLocation>
</comment>
<evidence type="ECO:0000256" key="13">
    <source>
        <dbReference type="ARBA" id="ARBA00023316"/>
    </source>
</evidence>
<dbReference type="Pfam" id="PF01098">
    <property type="entry name" value="FTSW_RODA_SPOVE"/>
    <property type="match status" value="1"/>
</dbReference>
<sequence>MVSSTSAVLPRRPLTITPASVIIICVAALVSIGLAVLFSASSPIKGGPYYSYLYKQLIFLALAIGAAWLVALADLEQLRRFAWIAAAVALVTLVLVLIPQIGVSVKGSRRWLNLGFTRLQVSEFAKLALVFSLAHYLALNQSKLHDFWRGFVIPAAWTGLFALLVLAEPDFGTAFLLGTIGMILLFLAGARLKFLLPAIGAALLAFVVLVLHNPVRLRRITSFMDIEANRGDGAYQLWQAILAFAAGGVDGVGLGQGRQQNSFLPEAHTDFIFAIMGEEMGLIFTLLTVALFVTIFVAGLMHVRRAPNLFQFLLVTGCLLLICLQAIINLGVVTGMLPTKGMSLPFISAGGSNLLLMGLLVGVIINTQRTWERPKPLVRKRALTEVIG</sequence>
<organism evidence="22 23">
    <name type="scientific">Oleiharenicola lentus</name>
    <dbReference type="NCBI Taxonomy" id="2508720"/>
    <lineage>
        <taxon>Bacteria</taxon>
        <taxon>Pseudomonadati</taxon>
        <taxon>Verrucomicrobiota</taxon>
        <taxon>Opitutia</taxon>
        <taxon>Opitutales</taxon>
        <taxon>Opitutaceae</taxon>
        <taxon>Oleiharenicola</taxon>
    </lineage>
</organism>
<evidence type="ECO:0000256" key="10">
    <source>
        <dbReference type="ARBA" id="ARBA00022989"/>
    </source>
</evidence>
<feature type="transmembrane region" description="Helical" evidence="21">
    <location>
        <begin position="233"/>
        <end position="254"/>
    </location>
</feature>
<evidence type="ECO:0000256" key="19">
    <source>
        <dbReference type="ARBA" id="ARBA00044770"/>
    </source>
</evidence>
<dbReference type="PANTHER" id="PTHR30474:SF2">
    <property type="entry name" value="PEPTIDOGLYCAN GLYCOSYLTRANSFERASE FTSW-RELATED"/>
    <property type="match status" value="1"/>
</dbReference>
<dbReference type="OrthoDB" id="9812661at2"/>
<evidence type="ECO:0000313" key="23">
    <source>
        <dbReference type="Proteomes" id="UP000290218"/>
    </source>
</evidence>
<evidence type="ECO:0000256" key="16">
    <source>
        <dbReference type="ARBA" id="ARBA00038053"/>
    </source>
</evidence>
<dbReference type="GO" id="GO:0051301">
    <property type="term" value="P:cell division"/>
    <property type="evidence" value="ECO:0007669"/>
    <property type="project" value="UniProtKB-KW"/>
</dbReference>
<comment type="similarity">
    <text evidence="16">Belongs to the SEDS family. FtsW subfamily.</text>
</comment>
<feature type="transmembrane region" description="Helical" evidence="21">
    <location>
        <begin position="20"/>
        <end position="40"/>
    </location>
</feature>
<feature type="transmembrane region" description="Helical" evidence="21">
    <location>
        <begin position="147"/>
        <end position="166"/>
    </location>
</feature>
<comment type="catalytic activity">
    <reaction evidence="20">
        <text>[GlcNAc-(1-&gt;4)-Mur2Ac(oyl-L-Ala-gamma-D-Glu-L-Lys-D-Ala-D-Ala)](n)-di-trans,octa-cis-undecaprenyl diphosphate + beta-D-GlcNAc-(1-&gt;4)-Mur2Ac(oyl-L-Ala-gamma-D-Glu-L-Lys-D-Ala-D-Ala)-di-trans,octa-cis-undecaprenyl diphosphate = [GlcNAc-(1-&gt;4)-Mur2Ac(oyl-L-Ala-gamma-D-Glu-L-Lys-D-Ala-D-Ala)](n+1)-di-trans,octa-cis-undecaprenyl diphosphate + di-trans,octa-cis-undecaprenyl diphosphate + H(+)</text>
        <dbReference type="Rhea" id="RHEA:23708"/>
        <dbReference type="Rhea" id="RHEA-COMP:9602"/>
        <dbReference type="Rhea" id="RHEA-COMP:9603"/>
        <dbReference type="ChEBI" id="CHEBI:15378"/>
        <dbReference type="ChEBI" id="CHEBI:58405"/>
        <dbReference type="ChEBI" id="CHEBI:60033"/>
        <dbReference type="ChEBI" id="CHEBI:78435"/>
        <dbReference type="EC" id="2.4.99.28"/>
    </reaction>
</comment>
<comment type="pathway">
    <text evidence="2">Cell wall biogenesis; peptidoglycan biosynthesis.</text>
</comment>
<accession>A0A4Q1CCZ1</accession>
<evidence type="ECO:0000256" key="4">
    <source>
        <dbReference type="ARBA" id="ARBA00022618"/>
    </source>
</evidence>
<comment type="caution">
    <text evidence="22">The sequence shown here is derived from an EMBL/GenBank/DDBJ whole genome shotgun (WGS) entry which is preliminary data.</text>
</comment>
<dbReference type="InterPro" id="IPR013437">
    <property type="entry name" value="FtsW"/>
</dbReference>
<dbReference type="GO" id="GO:0008360">
    <property type="term" value="P:regulation of cell shape"/>
    <property type="evidence" value="ECO:0007669"/>
    <property type="project" value="UniProtKB-KW"/>
</dbReference>
<evidence type="ECO:0000256" key="5">
    <source>
        <dbReference type="ARBA" id="ARBA00022676"/>
    </source>
</evidence>
<feature type="transmembrane region" description="Helical" evidence="21">
    <location>
        <begin position="344"/>
        <end position="365"/>
    </location>
</feature>
<evidence type="ECO:0000256" key="20">
    <source>
        <dbReference type="ARBA" id="ARBA00049902"/>
    </source>
</evidence>
<feature type="transmembrane region" description="Helical" evidence="21">
    <location>
        <begin position="171"/>
        <end position="188"/>
    </location>
</feature>
<keyword evidence="9" id="KW-0573">Peptidoglycan synthesis</keyword>
<evidence type="ECO:0000256" key="3">
    <source>
        <dbReference type="ARBA" id="ARBA00022475"/>
    </source>
</evidence>
<evidence type="ECO:0000256" key="17">
    <source>
        <dbReference type="ARBA" id="ARBA00041185"/>
    </source>
</evidence>
<evidence type="ECO:0000256" key="7">
    <source>
        <dbReference type="ARBA" id="ARBA00022692"/>
    </source>
</evidence>
<dbReference type="GO" id="GO:0008955">
    <property type="term" value="F:peptidoglycan glycosyltransferase activity"/>
    <property type="evidence" value="ECO:0007669"/>
    <property type="project" value="UniProtKB-EC"/>
</dbReference>
<evidence type="ECO:0000256" key="15">
    <source>
        <dbReference type="ARBA" id="ARBA00033270"/>
    </source>
</evidence>
<dbReference type="Proteomes" id="UP000290218">
    <property type="component" value="Unassembled WGS sequence"/>
</dbReference>
<evidence type="ECO:0000256" key="11">
    <source>
        <dbReference type="ARBA" id="ARBA00023136"/>
    </source>
</evidence>
<keyword evidence="5" id="KW-0328">Glycosyltransferase</keyword>
<name>A0A4Q1CCZ1_9BACT</name>
<keyword evidence="10 21" id="KW-1133">Transmembrane helix</keyword>
<dbReference type="EMBL" id="SDHX01000001">
    <property type="protein sequence ID" value="RXK56831.1"/>
    <property type="molecule type" value="Genomic_DNA"/>
</dbReference>
<dbReference type="GO" id="GO:0071555">
    <property type="term" value="P:cell wall organization"/>
    <property type="evidence" value="ECO:0007669"/>
    <property type="project" value="UniProtKB-KW"/>
</dbReference>
<proteinExistence type="inferred from homology"/>
<keyword evidence="23" id="KW-1185">Reference proteome</keyword>
<evidence type="ECO:0000256" key="9">
    <source>
        <dbReference type="ARBA" id="ARBA00022984"/>
    </source>
</evidence>
<dbReference type="RefSeq" id="WP_129048196.1">
    <property type="nucleotide sequence ID" value="NZ_SDHX01000001.1"/>
</dbReference>
<feature type="transmembrane region" description="Helical" evidence="21">
    <location>
        <begin position="124"/>
        <end position="141"/>
    </location>
</feature>
<evidence type="ECO:0000256" key="21">
    <source>
        <dbReference type="SAM" id="Phobius"/>
    </source>
</evidence>
<dbReference type="GO" id="GO:0005886">
    <property type="term" value="C:plasma membrane"/>
    <property type="evidence" value="ECO:0007669"/>
    <property type="project" value="UniProtKB-SubCell"/>
</dbReference>
<evidence type="ECO:0000256" key="2">
    <source>
        <dbReference type="ARBA" id="ARBA00004752"/>
    </source>
</evidence>
<keyword evidence="13" id="KW-0961">Cell wall biogenesis/degradation</keyword>
<keyword evidence="11 21" id="KW-0472">Membrane</keyword>
<dbReference type="EC" id="2.4.99.28" evidence="19"/>
<feature type="transmembrane region" description="Helical" evidence="21">
    <location>
        <begin position="280"/>
        <end position="300"/>
    </location>
</feature>
<evidence type="ECO:0000256" key="12">
    <source>
        <dbReference type="ARBA" id="ARBA00023306"/>
    </source>
</evidence>
<dbReference type="InterPro" id="IPR001182">
    <property type="entry name" value="FtsW/RodA"/>
</dbReference>
<evidence type="ECO:0000256" key="8">
    <source>
        <dbReference type="ARBA" id="ARBA00022960"/>
    </source>
</evidence>
<dbReference type="AlphaFoldDB" id="A0A4Q1CCZ1"/>
<keyword evidence="12" id="KW-0131">Cell cycle</keyword>
<protein>
    <recommendedName>
        <fullName evidence="17">Probable peptidoglycan glycosyltransferase FtsW</fullName>
        <ecNumber evidence="19">2.4.99.28</ecNumber>
    </recommendedName>
    <alternativeName>
        <fullName evidence="18">Cell division protein FtsW</fullName>
    </alternativeName>
    <alternativeName>
        <fullName evidence="15">Cell wall polymerase</fullName>
    </alternativeName>
    <alternativeName>
        <fullName evidence="14">Peptidoglycan polymerase</fullName>
    </alternativeName>
</protein>
<feature type="transmembrane region" description="Helical" evidence="21">
    <location>
        <begin position="194"/>
        <end position="212"/>
    </location>
</feature>
<evidence type="ECO:0000256" key="18">
    <source>
        <dbReference type="ARBA" id="ARBA00041418"/>
    </source>
</evidence>
<dbReference type="GO" id="GO:0015648">
    <property type="term" value="F:lipid-linked peptidoglycan transporter activity"/>
    <property type="evidence" value="ECO:0007669"/>
    <property type="project" value="TreeGrafter"/>
</dbReference>
<feature type="transmembrane region" description="Helical" evidence="21">
    <location>
        <begin position="52"/>
        <end position="75"/>
    </location>
</feature>
<evidence type="ECO:0000313" key="22">
    <source>
        <dbReference type="EMBL" id="RXK56831.1"/>
    </source>
</evidence>